<evidence type="ECO:0000256" key="2">
    <source>
        <dbReference type="ARBA" id="ARBA00007441"/>
    </source>
</evidence>
<comment type="cofactor">
    <cofactor evidence="1">
        <name>pyridoxal 5'-phosphate</name>
        <dbReference type="ChEBI" id="CHEBI:597326"/>
    </cofactor>
</comment>
<protein>
    <recommendedName>
        <fullName evidence="7">Aminotransferase class I/classII large domain-containing protein</fullName>
    </recommendedName>
</protein>
<name>A0A176W3I6_MARPO</name>
<sequence length="611" mass="66281">MTLDARNGGAVERTGNSLSSDLRSVLTGTSRMFELFTSTFAVMKDRIGARRKVVDSQLNESEALAQNPSDSSSLSVLGAGSFARANSLLERSPPAPASKGKKSNPATRSSINHIGARIGAKARSAVVSIGTNQSSEQLVPSFNDGTFSSSQSTASGKGDDGYEVSGNGTTFDEPVAKLESKLTDVRMSEEEHLAVSLNGVKGWNVRANPAIMRSVNPIRRITDTLVLNKENGKNLISLAVGDPALFGPHMKVPDVANSAVIDVVRDGRYNGYTLSSGLLEARRAVAEYLSDGLDHRFDVDDVIMTSGCSQAIQHCLDVLRFDGCNFLIPRPGFPVYETLCSYYGVECRHYDLLQDRSWEVDLVQVSKLADNNTAAIIICNPGNPCGTVFEYDHLSQIAATAENLRVPIIADEVYSSLVFGQNPFISMARFSTKAPVLTVGGVSKNWLAPGWRLGWLAVSDPRGILVHARVREAFTKLAQITPGACTLMQAALPALLRSTPATFFENVLDSLRSGAQLCYKRVEKIAGLDCPWRPQGSMFMMVRIDPAAFLEMRNDVDFSAALLKEESVLVLPGSAFGRSNWIRIVFGLSMVQLGEAWDRIEGFCKRHALSE</sequence>
<feature type="compositionally biased region" description="Polar residues" evidence="6">
    <location>
        <begin position="137"/>
        <end position="155"/>
    </location>
</feature>
<dbReference type="InterPro" id="IPR005958">
    <property type="entry name" value="TyrNic_aminoTrfase"/>
</dbReference>
<dbReference type="Pfam" id="PF00155">
    <property type="entry name" value="Aminotran_1_2"/>
    <property type="match status" value="1"/>
</dbReference>
<evidence type="ECO:0000256" key="5">
    <source>
        <dbReference type="ARBA" id="ARBA00022898"/>
    </source>
</evidence>
<keyword evidence="5" id="KW-0663">Pyridoxal phosphate</keyword>
<reference evidence="8" key="2">
    <citation type="journal article" date="2019" name="Curr. Biol.">
        <title>Chromatin organization in early land plants reveals an ancestral association between H3K27me3, transposons, and constitutive heterochromatin.</title>
        <authorList>
            <person name="Montgomery S.A."/>
            <person name="Tanizawa Y."/>
            <person name="Galik B."/>
            <person name="Wang N."/>
            <person name="Ito T."/>
            <person name="Mochizuki T."/>
            <person name="Akimcheva S."/>
            <person name="Bowman J."/>
            <person name="Cognat V."/>
            <person name="Drouard L."/>
            <person name="Ekker H."/>
            <person name="Houng S."/>
            <person name="Kohchi T."/>
            <person name="Lin S."/>
            <person name="Liu L.D."/>
            <person name="Nakamura Y."/>
            <person name="Valeeva L.R."/>
            <person name="Shakirov E.V."/>
            <person name="Shippen D.E."/>
            <person name="Wei W."/>
            <person name="Yagura M."/>
            <person name="Yamaoka S."/>
            <person name="Yamato K.T."/>
            <person name="Liu C."/>
            <person name="Berger F."/>
        </authorList>
    </citation>
    <scope>NUCLEOTIDE SEQUENCE [LARGE SCALE GENOMIC DNA]</scope>
    <source>
        <strain evidence="8">Tak-1</strain>
    </source>
</reference>
<evidence type="ECO:0000259" key="7">
    <source>
        <dbReference type="Pfam" id="PF00155"/>
    </source>
</evidence>
<comment type="similarity">
    <text evidence="2">Belongs to the class-I pyridoxal-phosphate-dependent aminotransferase family.</text>
</comment>
<dbReference type="NCBIfam" id="TIGR01265">
    <property type="entry name" value="tyr_nico_aTase"/>
    <property type="match status" value="1"/>
</dbReference>
<gene>
    <name evidence="9" type="ORF">AXG93_492s1160</name>
    <name evidence="8" type="ORF">Mp_5g16730</name>
</gene>
<evidence type="ECO:0000313" key="11">
    <source>
        <dbReference type="Proteomes" id="UP001162541"/>
    </source>
</evidence>
<dbReference type="InterPro" id="IPR015421">
    <property type="entry name" value="PyrdxlP-dep_Trfase_major"/>
</dbReference>
<reference evidence="11" key="3">
    <citation type="journal article" date="2020" name="Curr. Biol.">
        <title>Chromatin organization in early land plants reveals an ancestral association between H3K27me3, transposons, and constitutive heterochromatin.</title>
        <authorList>
            <person name="Montgomery S.A."/>
            <person name="Tanizawa Y."/>
            <person name="Galik B."/>
            <person name="Wang N."/>
            <person name="Ito T."/>
            <person name="Mochizuki T."/>
            <person name="Akimcheva S."/>
            <person name="Bowman J.L."/>
            <person name="Cognat V."/>
            <person name="Marechal-Drouard L."/>
            <person name="Ekker H."/>
            <person name="Hong S.F."/>
            <person name="Kohchi T."/>
            <person name="Lin S.S."/>
            <person name="Liu L.D."/>
            <person name="Nakamura Y."/>
            <person name="Valeeva L.R."/>
            <person name="Shakirov E.V."/>
            <person name="Shippen D.E."/>
            <person name="Wei W.L."/>
            <person name="Yagura M."/>
            <person name="Yamaoka S."/>
            <person name="Yamato K.T."/>
            <person name="Liu C."/>
            <person name="Berger F."/>
        </authorList>
    </citation>
    <scope>NUCLEOTIDE SEQUENCE [LARGE SCALE GENOMIC DNA]</scope>
    <source>
        <strain evidence="11">Tak-1</strain>
    </source>
</reference>
<feature type="domain" description="Aminotransferase class I/classII large" evidence="7">
    <location>
        <begin position="234"/>
        <end position="600"/>
    </location>
</feature>
<dbReference type="PANTHER" id="PTHR45744">
    <property type="entry name" value="TYROSINE AMINOTRANSFERASE"/>
    <property type="match status" value="1"/>
</dbReference>
<dbReference type="Gene3D" id="3.40.640.10">
    <property type="entry name" value="Type I PLP-dependent aspartate aminotransferase-like (Major domain)"/>
    <property type="match status" value="1"/>
</dbReference>
<dbReference type="SUPFAM" id="SSF53383">
    <property type="entry name" value="PLP-dependent transferases"/>
    <property type="match status" value="1"/>
</dbReference>
<organism evidence="9 10">
    <name type="scientific">Marchantia polymorpha subsp. ruderalis</name>
    <dbReference type="NCBI Taxonomy" id="1480154"/>
    <lineage>
        <taxon>Eukaryota</taxon>
        <taxon>Viridiplantae</taxon>
        <taxon>Streptophyta</taxon>
        <taxon>Embryophyta</taxon>
        <taxon>Marchantiophyta</taxon>
        <taxon>Marchantiopsida</taxon>
        <taxon>Marchantiidae</taxon>
        <taxon>Marchantiales</taxon>
        <taxon>Marchantiaceae</taxon>
        <taxon>Marchantia</taxon>
    </lineage>
</organism>
<dbReference type="GO" id="GO:0030170">
    <property type="term" value="F:pyridoxal phosphate binding"/>
    <property type="evidence" value="ECO:0007669"/>
    <property type="project" value="InterPro"/>
</dbReference>
<keyword evidence="4" id="KW-0808">Transferase</keyword>
<dbReference type="PANTHER" id="PTHR45744:SF2">
    <property type="entry name" value="TYROSINE AMINOTRANSFERASE"/>
    <property type="match status" value="1"/>
</dbReference>
<accession>A0A176W3I6</accession>
<dbReference type="CDD" id="cd00609">
    <property type="entry name" value="AAT_like"/>
    <property type="match status" value="1"/>
</dbReference>
<dbReference type="Gene3D" id="3.90.1150.10">
    <property type="entry name" value="Aspartate Aminotransferase, domain 1"/>
    <property type="match status" value="1"/>
</dbReference>
<evidence type="ECO:0000313" key="10">
    <source>
        <dbReference type="Proteomes" id="UP000077202"/>
    </source>
</evidence>
<keyword evidence="10" id="KW-1185">Reference proteome</keyword>
<evidence type="ECO:0000313" key="9">
    <source>
        <dbReference type="EMBL" id="OAE27599.1"/>
    </source>
</evidence>
<dbReference type="AlphaFoldDB" id="A0A176W3I6"/>
<feature type="region of interest" description="Disordered" evidence="6">
    <location>
        <begin position="137"/>
        <end position="170"/>
    </location>
</feature>
<dbReference type="InterPro" id="IPR004838">
    <property type="entry name" value="NHTrfase_class1_PyrdxlP-BS"/>
</dbReference>
<dbReference type="InterPro" id="IPR004839">
    <property type="entry name" value="Aminotransferase_I/II_large"/>
</dbReference>
<evidence type="ECO:0000256" key="4">
    <source>
        <dbReference type="ARBA" id="ARBA00022679"/>
    </source>
</evidence>
<dbReference type="FunFam" id="3.40.640.10:FF:000048">
    <property type="entry name" value="tyrosine aminotransferase"/>
    <property type="match status" value="1"/>
</dbReference>
<evidence type="ECO:0000256" key="6">
    <source>
        <dbReference type="SAM" id="MobiDB-lite"/>
    </source>
</evidence>
<evidence type="ECO:0000313" key="8">
    <source>
        <dbReference type="EMBL" id="BBN12006.1"/>
    </source>
</evidence>
<evidence type="ECO:0000256" key="3">
    <source>
        <dbReference type="ARBA" id="ARBA00022576"/>
    </source>
</evidence>
<proteinExistence type="inferred from homology"/>
<dbReference type="GO" id="GO:0006572">
    <property type="term" value="P:L-tyrosine catabolic process"/>
    <property type="evidence" value="ECO:0007669"/>
    <property type="project" value="TreeGrafter"/>
</dbReference>
<dbReference type="Proteomes" id="UP001162541">
    <property type="component" value="Chromosome 5"/>
</dbReference>
<reference evidence="9 10" key="1">
    <citation type="submission" date="2016-03" db="EMBL/GenBank/DDBJ databases">
        <title>Mechanisms controlling the formation of the plant cell surface in tip-growing cells are functionally conserved among land plants.</title>
        <authorList>
            <person name="Honkanen S."/>
            <person name="Jones V.A."/>
            <person name="Morieri G."/>
            <person name="Champion C."/>
            <person name="Hetherington A.J."/>
            <person name="Kelly S."/>
            <person name="Saint-Marcoux D."/>
            <person name="Proust H."/>
            <person name="Prescott H."/>
            <person name="Dolan L."/>
        </authorList>
    </citation>
    <scope>NUCLEOTIDE SEQUENCE [LARGE SCALE GENOMIC DNA]</scope>
    <source>
        <strain evidence="10">cv. Tak-1 and cv. Tak-2</strain>
        <tissue evidence="9">Whole gametophyte</tissue>
    </source>
</reference>
<dbReference type="GO" id="GO:0004838">
    <property type="term" value="F:L-tyrosine-2-oxoglutarate transaminase activity"/>
    <property type="evidence" value="ECO:0007669"/>
    <property type="project" value="TreeGrafter"/>
</dbReference>
<dbReference type="Proteomes" id="UP000077202">
    <property type="component" value="Unassembled WGS sequence"/>
</dbReference>
<dbReference type="PROSITE" id="PS00105">
    <property type="entry name" value="AA_TRANSFER_CLASS_1"/>
    <property type="match status" value="1"/>
</dbReference>
<dbReference type="EMBL" id="AP019870">
    <property type="protein sequence ID" value="BBN12006.1"/>
    <property type="molecule type" value="Genomic_DNA"/>
</dbReference>
<dbReference type="InterPro" id="IPR015422">
    <property type="entry name" value="PyrdxlP-dep_Trfase_small"/>
</dbReference>
<keyword evidence="3" id="KW-0032">Aminotransferase</keyword>
<dbReference type="InterPro" id="IPR015424">
    <property type="entry name" value="PyrdxlP-dep_Trfase"/>
</dbReference>
<feature type="region of interest" description="Disordered" evidence="6">
    <location>
        <begin position="89"/>
        <end position="110"/>
    </location>
</feature>
<dbReference type="EMBL" id="LVLJ01001861">
    <property type="protein sequence ID" value="OAE27599.1"/>
    <property type="molecule type" value="Genomic_DNA"/>
</dbReference>
<evidence type="ECO:0000256" key="1">
    <source>
        <dbReference type="ARBA" id="ARBA00001933"/>
    </source>
</evidence>